<dbReference type="PROSITE" id="PS50012">
    <property type="entry name" value="RCC1_3"/>
    <property type="match status" value="1"/>
</dbReference>
<feature type="compositionally biased region" description="Basic and acidic residues" evidence="3">
    <location>
        <begin position="444"/>
        <end position="458"/>
    </location>
</feature>
<keyword evidence="5" id="KW-1185">Reference proteome</keyword>
<evidence type="ECO:0000256" key="2">
    <source>
        <dbReference type="ARBA" id="ARBA00022737"/>
    </source>
</evidence>
<reference evidence="4" key="2">
    <citation type="submission" date="2022-06" db="UniProtKB">
        <authorList>
            <consortium name="EnsemblMetazoa"/>
        </authorList>
    </citation>
    <scope>IDENTIFICATION</scope>
    <source>
        <strain evidence="4">PS312</strain>
    </source>
</reference>
<dbReference type="InterPro" id="IPR003409">
    <property type="entry name" value="MORN"/>
</dbReference>
<evidence type="ECO:0000256" key="1">
    <source>
        <dbReference type="ARBA" id="ARBA00022658"/>
    </source>
</evidence>
<accession>A0A8R1UJC9</accession>
<dbReference type="GO" id="GO:0005085">
    <property type="term" value="F:guanyl-nucleotide exchange factor activity"/>
    <property type="evidence" value="ECO:0000318"/>
    <property type="project" value="GO_Central"/>
</dbReference>
<dbReference type="PROSITE" id="PS51205">
    <property type="entry name" value="VPS9"/>
    <property type="match status" value="1"/>
</dbReference>
<dbReference type="Gene3D" id="2.130.10.30">
    <property type="entry name" value="Regulator of chromosome condensation 1/beta-lactamase-inhibitor protein II"/>
    <property type="match status" value="1"/>
</dbReference>
<sequence>MSPGRRVNTRMPSIDERREGSPNWIMGVRVAPSVLCRSNRSSSDGPEKATVIYLRVARVSTACFLSTARADSSPSCRSAVASIVVGPFPIGPCSRDDKGRSRMSIVPRIGRIDKGRRGHGIRKRSEKNPEWRKWKAQLNEHKLRDNTKFTQMTSTWLATPIPATTAGTPLVSSQDSLPTLIDEEGSEKLEEYYLSTEESSSVLDRQSFAKQLELPDTVSHIHTGYGTTVVCFDDGRISIDDSKPWTIYSTPNACEHGIRERAKKRIHAVSSVCSKTEVTVVTARDGLWTIPIDKDKVEVEDLEVRFRDEDIIYARQICAERCLSLRAGSDFFIALVESSRRIEEKEDEKENDDVFEEPHQSPCKLCNEDNRLRLTSSNAERRTALLWNGLEHGERLSGARAPSMLALSEEASAGSEDGVSMRAVRGDSPPRPGRRQTRESSSGDDQRDWLGRGADRGGEVPMRVSVLTWGSNGSGQLGHGDNVQRSQPQSIGLFDSARRVCGIAAGNAHAAALTAAGSAYVWGANVWSDERSTVLSPTLFKTGESSSVLDVTASGDSIAVLVDDKQGATSILLARGGGVSRLSGAGKSMRTIGVRLMEDGRILMRTKSKESTGGISAWRESIGLCRLLSNLDELGKHCLQERIKQNSSASLDLQPVKTNKKTTQSPQLGTVAEASSLIRKLNKALARFVALAAVHADRVRSALRAETTVDEDTVAADAAFDVLNSPRFRLVFTKFVDAYVTARAYGALEALPFNTESAVRFVDKLSLTYDVSSTKSDSVVRKLFSQPLEFLRRSVDEFVRMNNESSDSGPSGYASEWYHQLSEASAALETATATAMWWRRDGNATFVRTLHKPRRLLVWSGGTSHGTNNEGGLLSVVARSAGILSSRYTNVLLFNDIIVFATRHSDQRFPTQLVWMNDKKDESGEKKVLHVDTPDETFDLEFSSQEDRETFKRRASFWYWSNFAVDSKPSRSSSSSSLVLGSPPATRRADRFVFAKTGESYTGEWKNGVPHGSGRKTTPTCTYEGNFVDGLPDGFGVLSVPEKEEPPASSTATLFYVPWEADGRNEEKKGEEKKCTVIRGNFEKGKARGLCRIDTAAGTTYRGYVEEGVPHGFGEEMRKEEHYIGFFSRGKPHGYGVSSELNELGTIRRKYLGSFDEGSMQGEGVMMDGCGAYCEGQFKDDQLKFGRLQCPPPDGMGGYTMEYRGEFNGWRHAMGKGTLEVSPTLRIIGRFNYAILGDDGSIKRTEDADIVDAKIETRRAGDRLKEVFHGEGPRIEHYSEAEDEWNWRPLVDLFLKEELGQEKKQRRRDDSAGTEIEMDSLGEEDESMREAWRRVEKALVRRRKRSESDDRDERREDVDDDEIDLSHLASAADLRPWCPGYYLMVRTAWAEALADPAHPLSRLAHTWVQIYQASYGGTLGAHRCVHEKAASELRLILYSVYGVVRVLFPNLPLNPLDPIPDEDVEIAVEASTAVGSQETLFTADGLSLAEEKMEVISLESETASIKTIPSPVVISLLPPPPVISFLYDHFFARLHPILLPLYIVSSAEFDDVYWAKIVYLNAHTDVKLLSFLDVPRCIWPIELENPEDLGAAVICNTARYRFYESAIKMLQNIPTQPNPLEKLRILAETFVEMNSCVEAHAESKKPLWEADTLMPAFIYVVVRAGIKHLGAEIRLIDDFSSQLHDGPIGPMFTYLKSAFVYICMQSDVA</sequence>
<dbReference type="PANTHER" id="PTHR46089:SF2">
    <property type="entry name" value="ALSIN HOMOLOG"/>
    <property type="match status" value="1"/>
</dbReference>
<dbReference type="InterPro" id="IPR000408">
    <property type="entry name" value="Reg_chr_condens"/>
</dbReference>
<dbReference type="InterPro" id="IPR003123">
    <property type="entry name" value="VPS9"/>
</dbReference>
<feature type="region of interest" description="Disordered" evidence="3">
    <location>
        <begin position="409"/>
        <end position="458"/>
    </location>
</feature>
<keyword evidence="1" id="KW-0344">Guanine-nucleotide releasing factor</keyword>
<dbReference type="InterPro" id="IPR051984">
    <property type="entry name" value="Alsin"/>
</dbReference>
<dbReference type="SUPFAM" id="SSF50985">
    <property type="entry name" value="RCC1/BLIP-II"/>
    <property type="match status" value="1"/>
</dbReference>
<accession>A0A2A6CG82</accession>
<dbReference type="Pfam" id="PF00415">
    <property type="entry name" value="RCC1"/>
    <property type="match status" value="1"/>
</dbReference>
<dbReference type="Gene3D" id="1.20.1050.80">
    <property type="entry name" value="VPS9 domain"/>
    <property type="match status" value="1"/>
</dbReference>
<gene>
    <name evidence="4" type="primary">WBGene00118758</name>
</gene>
<dbReference type="InterPro" id="IPR037191">
    <property type="entry name" value="VPS9_dom_sf"/>
</dbReference>
<dbReference type="GO" id="GO:0016197">
    <property type="term" value="P:endosomal transport"/>
    <property type="evidence" value="ECO:0000318"/>
    <property type="project" value="GO_Central"/>
</dbReference>
<dbReference type="InterPro" id="IPR009091">
    <property type="entry name" value="RCC1/BLIP-II"/>
</dbReference>
<reference evidence="5" key="1">
    <citation type="journal article" date="2008" name="Nat. Genet.">
        <title>The Pristionchus pacificus genome provides a unique perspective on nematode lifestyle and parasitism.</title>
        <authorList>
            <person name="Dieterich C."/>
            <person name="Clifton S.W."/>
            <person name="Schuster L.N."/>
            <person name="Chinwalla A."/>
            <person name="Delehaunty K."/>
            <person name="Dinkelacker I."/>
            <person name="Fulton L."/>
            <person name="Fulton R."/>
            <person name="Godfrey J."/>
            <person name="Minx P."/>
            <person name="Mitreva M."/>
            <person name="Roeseler W."/>
            <person name="Tian H."/>
            <person name="Witte H."/>
            <person name="Yang S.P."/>
            <person name="Wilson R.K."/>
            <person name="Sommer R.J."/>
        </authorList>
    </citation>
    <scope>NUCLEOTIDE SEQUENCE [LARGE SCALE GENOMIC DNA]</scope>
    <source>
        <strain evidence="5">PS312</strain>
    </source>
</reference>
<dbReference type="EnsemblMetazoa" id="PPA29204.1">
    <property type="protein sequence ID" value="PPA29204.1"/>
    <property type="gene ID" value="WBGene00118758"/>
</dbReference>
<feature type="region of interest" description="Disordered" evidence="3">
    <location>
        <begin position="1"/>
        <end position="20"/>
    </location>
</feature>
<dbReference type="Pfam" id="PF02204">
    <property type="entry name" value="VPS9"/>
    <property type="match status" value="1"/>
</dbReference>
<evidence type="ECO:0000313" key="4">
    <source>
        <dbReference type="EnsemblMetazoa" id="PPA29204.1"/>
    </source>
</evidence>
<evidence type="ECO:0000256" key="3">
    <source>
        <dbReference type="SAM" id="MobiDB-lite"/>
    </source>
</evidence>
<name>A0A2A6CG82_PRIPA</name>
<dbReference type="SMART" id="SM00698">
    <property type="entry name" value="MORN"/>
    <property type="match status" value="4"/>
</dbReference>
<dbReference type="PANTHER" id="PTHR46089">
    <property type="entry name" value="ALSIN HOMOLOG"/>
    <property type="match status" value="1"/>
</dbReference>
<keyword evidence="2" id="KW-0677">Repeat</keyword>
<organism evidence="4 5">
    <name type="scientific">Pristionchus pacificus</name>
    <name type="common">Parasitic nematode worm</name>
    <dbReference type="NCBI Taxonomy" id="54126"/>
    <lineage>
        <taxon>Eukaryota</taxon>
        <taxon>Metazoa</taxon>
        <taxon>Ecdysozoa</taxon>
        <taxon>Nematoda</taxon>
        <taxon>Chromadorea</taxon>
        <taxon>Rhabditida</taxon>
        <taxon>Rhabditina</taxon>
        <taxon>Diplogasteromorpha</taxon>
        <taxon>Diplogasteroidea</taxon>
        <taxon>Neodiplogasteridae</taxon>
        <taxon>Pristionchus</taxon>
    </lineage>
</organism>
<protein>
    <submittedName>
        <fullName evidence="4">Regulator of chromosome condensation repeat containing protein</fullName>
    </submittedName>
</protein>
<dbReference type="Pfam" id="PF02493">
    <property type="entry name" value="MORN"/>
    <property type="match status" value="3"/>
</dbReference>
<dbReference type="SUPFAM" id="SSF109993">
    <property type="entry name" value="VPS9 domain"/>
    <property type="match status" value="1"/>
</dbReference>
<dbReference type="SUPFAM" id="SSF82185">
    <property type="entry name" value="Histone H3 K4-specific methyltransferase SET7/9 N-terminal domain"/>
    <property type="match status" value="1"/>
</dbReference>
<evidence type="ECO:0000313" key="5">
    <source>
        <dbReference type="Proteomes" id="UP000005239"/>
    </source>
</evidence>
<feature type="region of interest" description="Disordered" evidence="3">
    <location>
        <begin position="1302"/>
        <end position="1323"/>
    </location>
</feature>
<dbReference type="GO" id="GO:0005737">
    <property type="term" value="C:cytoplasm"/>
    <property type="evidence" value="ECO:0000318"/>
    <property type="project" value="GO_Central"/>
</dbReference>
<proteinExistence type="predicted"/>
<dbReference type="GO" id="GO:0031267">
    <property type="term" value="F:small GTPase binding"/>
    <property type="evidence" value="ECO:0000318"/>
    <property type="project" value="GO_Central"/>
</dbReference>
<dbReference type="Proteomes" id="UP000005239">
    <property type="component" value="Unassembled WGS sequence"/>
</dbReference>
<feature type="compositionally biased region" description="Basic and acidic residues" evidence="3">
    <location>
        <begin position="1302"/>
        <end position="1311"/>
    </location>
</feature>